<keyword evidence="1" id="KW-0732">Signal</keyword>
<evidence type="ECO:0000256" key="1">
    <source>
        <dbReference type="SAM" id="SignalP"/>
    </source>
</evidence>
<evidence type="ECO:0000313" key="3">
    <source>
        <dbReference type="Proteomes" id="UP000054560"/>
    </source>
</evidence>
<dbReference type="EMBL" id="KQ248797">
    <property type="protein sequence ID" value="KNC71445.1"/>
    <property type="molecule type" value="Genomic_DNA"/>
</dbReference>
<reference evidence="2 3" key="1">
    <citation type="submission" date="2011-02" db="EMBL/GenBank/DDBJ databases">
        <title>The Genome Sequence of Sphaeroforma arctica JP610.</title>
        <authorList>
            <consortium name="The Broad Institute Genome Sequencing Platform"/>
            <person name="Russ C."/>
            <person name="Cuomo C."/>
            <person name="Young S.K."/>
            <person name="Zeng Q."/>
            <person name="Gargeya S."/>
            <person name="Alvarado L."/>
            <person name="Berlin A."/>
            <person name="Chapman S.B."/>
            <person name="Chen Z."/>
            <person name="Freedman E."/>
            <person name="Gellesch M."/>
            <person name="Goldberg J."/>
            <person name="Griggs A."/>
            <person name="Gujja S."/>
            <person name="Heilman E."/>
            <person name="Heiman D."/>
            <person name="Howarth C."/>
            <person name="Mehta T."/>
            <person name="Neiman D."/>
            <person name="Pearson M."/>
            <person name="Roberts A."/>
            <person name="Saif S."/>
            <person name="Shea T."/>
            <person name="Shenoy N."/>
            <person name="Sisk P."/>
            <person name="Stolte C."/>
            <person name="Sykes S."/>
            <person name="White J."/>
            <person name="Yandava C."/>
            <person name="Burger G."/>
            <person name="Gray M.W."/>
            <person name="Holland P.W.H."/>
            <person name="King N."/>
            <person name="Lang F.B.F."/>
            <person name="Roger A.J."/>
            <person name="Ruiz-Trillo I."/>
            <person name="Haas B."/>
            <person name="Nusbaum C."/>
            <person name="Birren B."/>
        </authorList>
    </citation>
    <scope>NUCLEOTIDE SEQUENCE [LARGE SCALE GENOMIC DNA]</scope>
    <source>
        <strain evidence="2 3">JP610</strain>
    </source>
</reference>
<feature type="chain" id="PRO_5005538361" evidence="1">
    <location>
        <begin position="23"/>
        <end position="103"/>
    </location>
</feature>
<gene>
    <name evidence="2" type="ORF">SARC_16017</name>
</gene>
<dbReference type="Proteomes" id="UP000054560">
    <property type="component" value="Unassembled WGS sequence"/>
</dbReference>
<evidence type="ECO:0000313" key="2">
    <source>
        <dbReference type="EMBL" id="KNC71445.1"/>
    </source>
</evidence>
<feature type="signal peptide" evidence="1">
    <location>
        <begin position="1"/>
        <end position="22"/>
    </location>
</feature>
<sequence length="103" mass="11771">MFSQCILQRVAASLVLATAVQAINDVDQCGNNNGKFTIKIKDGDLRPDSSSNTMEFRTMVNNVEWMKTKPRYGSDGFVWNIEGHVHRFDCAVMYFELFEDGWI</sequence>
<dbReference type="RefSeq" id="XP_014145347.1">
    <property type="nucleotide sequence ID" value="XM_014289872.1"/>
</dbReference>
<accession>A0A0L0F3Z2</accession>
<organism evidence="2 3">
    <name type="scientific">Sphaeroforma arctica JP610</name>
    <dbReference type="NCBI Taxonomy" id="667725"/>
    <lineage>
        <taxon>Eukaryota</taxon>
        <taxon>Ichthyosporea</taxon>
        <taxon>Ichthyophonida</taxon>
        <taxon>Sphaeroforma</taxon>
    </lineage>
</organism>
<dbReference type="GeneID" id="25916521"/>
<feature type="non-terminal residue" evidence="2">
    <location>
        <position position="103"/>
    </location>
</feature>
<proteinExistence type="predicted"/>
<protein>
    <submittedName>
        <fullName evidence="2">Uncharacterized protein</fullName>
    </submittedName>
</protein>
<keyword evidence="3" id="KW-1185">Reference proteome</keyword>
<name>A0A0L0F3Z2_9EUKA</name>
<dbReference type="AlphaFoldDB" id="A0A0L0F3Z2"/>